<dbReference type="InterPro" id="IPR006212">
    <property type="entry name" value="Furin_repeat"/>
</dbReference>
<reference evidence="2 3" key="1">
    <citation type="journal article" date="2006" name="Nature">
        <title>Global trends of whole-genome duplications revealed by the ciliate Paramecium tetraurelia.</title>
        <authorList>
            <consortium name="Genoscope"/>
            <person name="Aury J.-M."/>
            <person name="Jaillon O."/>
            <person name="Duret L."/>
            <person name="Noel B."/>
            <person name="Jubin C."/>
            <person name="Porcel B.M."/>
            <person name="Segurens B."/>
            <person name="Daubin V."/>
            <person name="Anthouard V."/>
            <person name="Aiach N."/>
            <person name="Arnaiz O."/>
            <person name="Billaut A."/>
            <person name="Beisson J."/>
            <person name="Blanc I."/>
            <person name="Bouhouche K."/>
            <person name="Camara F."/>
            <person name="Duharcourt S."/>
            <person name="Guigo R."/>
            <person name="Gogendeau D."/>
            <person name="Katinka M."/>
            <person name="Keller A.-M."/>
            <person name="Kissmehl R."/>
            <person name="Klotz C."/>
            <person name="Koll F."/>
            <person name="Le Moue A."/>
            <person name="Lepere C."/>
            <person name="Malinsky S."/>
            <person name="Nowacki M."/>
            <person name="Nowak J.K."/>
            <person name="Plattner H."/>
            <person name="Poulain J."/>
            <person name="Ruiz F."/>
            <person name="Serrano V."/>
            <person name="Zagulski M."/>
            <person name="Dessen P."/>
            <person name="Betermier M."/>
            <person name="Weissenbach J."/>
            <person name="Scarpelli C."/>
            <person name="Schachter V."/>
            <person name="Sperling L."/>
            <person name="Meyer E."/>
            <person name="Cohen J."/>
            <person name="Wincker P."/>
        </authorList>
    </citation>
    <scope>NUCLEOTIDE SEQUENCE [LARGE SCALE GENOMIC DNA]</scope>
    <source>
        <strain evidence="2 3">Stock d4-2</strain>
    </source>
</reference>
<protein>
    <recommendedName>
        <fullName evidence="4">TNFR-Cys domain-containing protein</fullName>
    </recommendedName>
</protein>
<evidence type="ECO:0000313" key="3">
    <source>
        <dbReference type="Proteomes" id="UP000000600"/>
    </source>
</evidence>
<feature type="transmembrane region" description="Helical" evidence="1">
    <location>
        <begin position="215"/>
        <end position="233"/>
    </location>
</feature>
<proteinExistence type="predicted"/>
<name>A0D148_PARTE</name>
<dbReference type="InterPro" id="IPR009030">
    <property type="entry name" value="Growth_fac_rcpt_cys_sf"/>
</dbReference>
<dbReference type="Gene3D" id="2.10.220.10">
    <property type="entry name" value="Hormone Receptor, Insulin-like Growth Factor Receptor 1, Chain A, domain 2"/>
    <property type="match status" value="1"/>
</dbReference>
<dbReference type="SUPFAM" id="SSF57184">
    <property type="entry name" value="Growth factor receptor domain"/>
    <property type="match status" value="2"/>
</dbReference>
<dbReference type="OrthoDB" id="286906at2759"/>
<organism evidence="2 3">
    <name type="scientific">Paramecium tetraurelia</name>
    <dbReference type="NCBI Taxonomy" id="5888"/>
    <lineage>
        <taxon>Eukaryota</taxon>
        <taxon>Sar</taxon>
        <taxon>Alveolata</taxon>
        <taxon>Ciliophora</taxon>
        <taxon>Intramacronucleata</taxon>
        <taxon>Oligohymenophorea</taxon>
        <taxon>Peniculida</taxon>
        <taxon>Parameciidae</taxon>
        <taxon>Paramecium</taxon>
    </lineage>
</organism>
<dbReference type="Proteomes" id="UP000000600">
    <property type="component" value="Unassembled WGS sequence"/>
</dbReference>
<feature type="transmembrane region" description="Helical" evidence="1">
    <location>
        <begin position="167"/>
        <end position="184"/>
    </location>
</feature>
<dbReference type="GeneID" id="5029946"/>
<dbReference type="RefSeq" id="XP_001444162.1">
    <property type="nucleotide sequence ID" value="XM_001444125.1"/>
</dbReference>
<evidence type="ECO:0000256" key="1">
    <source>
        <dbReference type="SAM" id="Phobius"/>
    </source>
</evidence>
<dbReference type="SMART" id="SM00261">
    <property type="entry name" value="FU"/>
    <property type="match status" value="3"/>
</dbReference>
<dbReference type="HOGENOM" id="CLU_648070_0_0_1"/>
<keyword evidence="1" id="KW-1133">Transmembrane helix</keyword>
<keyword evidence="1" id="KW-0472">Membrane</keyword>
<dbReference type="PANTHER" id="PTHR15332">
    <property type="entry name" value="PROPROTEIN CONVERTASE SUBTILISIN_KEXIN TYPE 5-LIKE"/>
    <property type="match status" value="1"/>
</dbReference>
<feature type="transmembrane region" description="Helical" evidence="1">
    <location>
        <begin position="6"/>
        <end position="27"/>
    </location>
</feature>
<feature type="transmembrane region" description="Helical" evidence="1">
    <location>
        <begin position="245"/>
        <end position="265"/>
    </location>
</feature>
<dbReference type="PANTHER" id="PTHR15332:SF175">
    <property type="entry name" value="PROPROTEIN CONVERTASE SUBTILISIN_KEXIN TYPE 5-LIKE"/>
    <property type="match status" value="1"/>
</dbReference>
<dbReference type="EMBL" id="CT868252">
    <property type="protein sequence ID" value="CAK76765.1"/>
    <property type="molecule type" value="Genomic_DNA"/>
</dbReference>
<gene>
    <name evidence="2" type="ORF">GSPATT00012289001</name>
</gene>
<accession>A0D148</accession>
<dbReference type="InParanoid" id="A0D148"/>
<dbReference type="AlphaFoldDB" id="A0D148"/>
<evidence type="ECO:0000313" key="2">
    <source>
        <dbReference type="EMBL" id="CAK76765.1"/>
    </source>
</evidence>
<keyword evidence="3" id="KW-1185">Reference proteome</keyword>
<dbReference type="KEGG" id="ptm:GSPATT00012289001"/>
<dbReference type="CDD" id="cd00064">
    <property type="entry name" value="FU"/>
    <property type="match status" value="1"/>
</dbReference>
<keyword evidence="1" id="KW-0812">Transmembrane</keyword>
<evidence type="ECO:0008006" key="4">
    <source>
        <dbReference type="Google" id="ProtNLM"/>
    </source>
</evidence>
<sequence>MFPYFFFFIACHYTCMTCFGPALNNYLTCASSNNREFKTNRCVCQYTYIEKAIGDPMCQSCSYRCANCSGTIQNCTSCPLLSLRDLGNKNSCSCPAKTYDQPGNPICLVCHSSCQKCNGDKSNQCTSCYTQIMRKLDPSGSCSCMSKYYDAGRPECTGIGQNNRQHAVRIAWIVQLLLIIAYLVKQIDTYKEMFVFAKLSQTELPLVVIKFQAEFAVKVAIILAQIVMGLNLINVHNAWLVRRGFYQILVVLVLLIILILASQSVNNAIIGVKLAQEQRLHVYLVIKTLLESLSTRNVYVKRDILITDLILNAKNVTILVFNAALLLQNVFHMLACNCLDSYYDAGEETCAKCHYSCFTCNSSGYKFCQSCIEMSTSFRVFNQGICQCLPGYYDDGISPHCHQCQSQCLTCQNNADYCTSCEVT</sequence>